<proteinExistence type="inferred from homology"/>
<dbReference type="PANTHER" id="PTHR11575:SF24">
    <property type="entry name" value="5'-NUCLEOTIDASE"/>
    <property type="match status" value="1"/>
</dbReference>
<gene>
    <name evidence="5" type="ORF">A4H02_04745</name>
</gene>
<dbReference type="GO" id="GO:0000166">
    <property type="term" value="F:nucleotide binding"/>
    <property type="evidence" value="ECO:0007669"/>
    <property type="project" value="UniProtKB-KW"/>
</dbReference>
<keyword evidence="2" id="KW-0378">Hydrolase</keyword>
<dbReference type="STRING" id="1008305.A4H02_04745"/>
<dbReference type="GO" id="GO:0009166">
    <property type="term" value="P:nucleotide catabolic process"/>
    <property type="evidence" value="ECO:0007669"/>
    <property type="project" value="InterPro"/>
</dbReference>
<accession>A0A1E3G2V1</accession>
<name>A0A1E3G2V1_9BACT</name>
<dbReference type="PRINTS" id="PR01607">
    <property type="entry name" value="APYRASEFAMLY"/>
</dbReference>
<protein>
    <submittedName>
        <fullName evidence="5">Bifunctional metallophosphatase/5'-nucleotidase</fullName>
    </submittedName>
</protein>
<dbReference type="RefSeq" id="WP_069293024.1">
    <property type="nucleotide sequence ID" value="NZ_CP140110.1"/>
</dbReference>
<dbReference type="InterPro" id="IPR036907">
    <property type="entry name" value="5'-Nucleotdase_C_sf"/>
</dbReference>
<evidence type="ECO:0000313" key="6">
    <source>
        <dbReference type="Proteomes" id="UP000094570"/>
    </source>
</evidence>
<comment type="caution">
    <text evidence="5">The sequence shown here is derived from an EMBL/GenBank/DDBJ whole genome shotgun (WGS) entry which is preliminary data.</text>
</comment>
<dbReference type="OrthoDB" id="9800780at2"/>
<feature type="domain" description="5'-Nucleotidase C-terminal" evidence="4">
    <location>
        <begin position="323"/>
        <end position="470"/>
    </location>
</feature>
<dbReference type="GO" id="GO:0008768">
    <property type="term" value="F:UDP-sugar diphosphatase activity"/>
    <property type="evidence" value="ECO:0007669"/>
    <property type="project" value="TreeGrafter"/>
</dbReference>
<dbReference type="Proteomes" id="UP000094570">
    <property type="component" value="Unassembled WGS sequence"/>
</dbReference>
<keyword evidence="2" id="KW-0547">Nucleotide-binding</keyword>
<keyword evidence="6" id="KW-1185">Reference proteome</keyword>
<dbReference type="GO" id="GO:0030288">
    <property type="term" value="C:outer membrane-bounded periplasmic space"/>
    <property type="evidence" value="ECO:0007669"/>
    <property type="project" value="TreeGrafter"/>
</dbReference>
<organism evidence="5 6">
    <name type="scientific">Fervidobacterium thailandense</name>
    <dbReference type="NCBI Taxonomy" id="1008305"/>
    <lineage>
        <taxon>Bacteria</taxon>
        <taxon>Thermotogati</taxon>
        <taxon>Thermotogota</taxon>
        <taxon>Thermotogae</taxon>
        <taxon>Thermotogales</taxon>
        <taxon>Fervidobacteriaceae</taxon>
        <taxon>Fervidobacterium</taxon>
    </lineage>
</organism>
<evidence type="ECO:0000259" key="3">
    <source>
        <dbReference type="Pfam" id="PF00149"/>
    </source>
</evidence>
<feature type="domain" description="Calcineurin-like phosphoesterase" evidence="3">
    <location>
        <begin position="23"/>
        <end position="234"/>
    </location>
</feature>
<dbReference type="Pfam" id="PF00149">
    <property type="entry name" value="Metallophos"/>
    <property type="match status" value="1"/>
</dbReference>
<dbReference type="PANTHER" id="PTHR11575">
    <property type="entry name" value="5'-NUCLEOTIDASE-RELATED"/>
    <property type="match status" value="1"/>
</dbReference>
<comment type="similarity">
    <text evidence="2">Belongs to the 5'-nucleotidase family.</text>
</comment>
<dbReference type="InterPro" id="IPR006179">
    <property type="entry name" value="5_nucleotidase/apyrase"/>
</dbReference>
<dbReference type="EMBL" id="LWAF01000005">
    <property type="protein sequence ID" value="ODN30557.1"/>
    <property type="molecule type" value="Genomic_DNA"/>
</dbReference>
<dbReference type="Pfam" id="PF02872">
    <property type="entry name" value="5_nucleotid_C"/>
    <property type="match status" value="1"/>
</dbReference>
<dbReference type="GO" id="GO:0008253">
    <property type="term" value="F:5'-nucleotidase activity"/>
    <property type="evidence" value="ECO:0007669"/>
    <property type="project" value="TreeGrafter"/>
</dbReference>
<dbReference type="InterPro" id="IPR008334">
    <property type="entry name" value="5'-Nucleotdase_C"/>
</dbReference>
<evidence type="ECO:0000259" key="4">
    <source>
        <dbReference type="Pfam" id="PF02872"/>
    </source>
</evidence>
<evidence type="ECO:0000256" key="1">
    <source>
        <dbReference type="ARBA" id="ARBA00022729"/>
    </source>
</evidence>
<dbReference type="AlphaFoldDB" id="A0A1E3G2V1"/>
<reference evidence="6" key="1">
    <citation type="submission" date="2016-04" db="EMBL/GenBank/DDBJ databases">
        <title>The genome sequence project of a novel Fervidobacterium isolate from a hot spring in Thailand.</title>
        <authorList>
            <person name="Gonzalez J.M."/>
            <person name="Cuecas A."/>
            <person name="Kanoksilapatham W."/>
        </authorList>
    </citation>
    <scope>NUCLEOTIDE SEQUENCE [LARGE SCALE GENOMIC DNA]</scope>
    <source>
        <strain evidence="6">FC2004</strain>
    </source>
</reference>
<dbReference type="SUPFAM" id="SSF55816">
    <property type="entry name" value="5'-nucleotidase (syn. UDP-sugar hydrolase), C-terminal domain"/>
    <property type="match status" value="1"/>
</dbReference>
<evidence type="ECO:0000256" key="2">
    <source>
        <dbReference type="RuleBase" id="RU362119"/>
    </source>
</evidence>
<dbReference type="Gene3D" id="3.60.21.10">
    <property type="match status" value="1"/>
</dbReference>
<dbReference type="Gene3D" id="3.90.780.10">
    <property type="entry name" value="5'-Nucleotidase, C-terminal domain"/>
    <property type="match status" value="1"/>
</dbReference>
<sequence length="509" mass="55671">MKRYSVLLLVLLLTVLSLAVRITVFHINDTHGRAWPFTDSAGNIIGGFATIATMIDAERKVNPNVLFLHAGDLNTGVPESDLLNALPDIFALNRMNLDAMAVGNHEFDKKRDVLLKQMAWAKFPFLSANIYKDGKPFFTPYIIKELGGVKIAIVGFTTEHTRILEGPNSEDLEFKNVIDVAKNLIPELRKQAQVVIALTHLGVGQGYSDLYTTADQLAKEVSGIDLIIDGHSHTNMDKPLVVNGVPIVQAFEWGKVLGRADIEVEAGKVTKITWQAIPVVQSRVVGKDAAGKNIYQVVTKEAVYVKTPLDYFRKLGGAKLDTVIGVTEIFLDGERANVRSKTTNLANLITDSMLWKTGADLALTNGGGIRASIKPGNITIRDVLTVLPFGNTLYVLEMKGSDLIKVFEYAASVPAGQGAFLQVAGCTYKSEGGKLVEVLVGGKPIDPEKVYKVVTNDYMAAGGDGYSMFKGQKGYNTYFVMADVVVEYIQQVLKGRITSYDDKPRVERK</sequence>
<keyword evidence="1" id="KW-0732">Signal</keyword>
<dbReference type="InterPro" id="IPR004843">
    <property type="entry name" value="Calcineurin-like_PHP"/>
</dbReference>
<evidence type="ECO:0000313" key="5">
    <source>
        <dbReference type="EMBL" id="ODN30557.1"/>
    </source>
</evidence>
<dbReference type="SUPFAM" id="SSF56300">
    <property type="entry name" value="Metallo-dependent phosphatases"/>
    <property type="match status" value="1"/>
</dbReference>
<dbReference type="InterPro" id="IPR029052">
    <property type="entry name" value="Metallo-depent_PP-like"/>
</dbReference>